<evidence type="ECO:0000313" key="1">
    <source>
        <dbReference type="EMBL" id="KAI0047986.1"/>
    </source>
</evidence>
<dbReference type="EMBL" id="MU275894">
    <property type="protein sequence ID" value="KAI0047986.1"/>
    <property type="molecule type" value="Genomic_DNA"/>
</dbReference>
<feature type="non-terminal residue" evidence="1">
    <location>
        <position position="1"/>
    </location>
</feature>
<accession>A0ACB8RWK6</accession>
<gene>
    <name evidence="1" type="ORF">FA95DRAFT_1491615</name>
</gene>
<protein>
    <submittedName>
        <fullName evidence="1">Cysteine proteinase</fullName>
    </submittedName>
</protein>
<name>A0ACB8RWK6_9AGAM</name>
<proteinExistence type="predicted"/>
<organism evidence="1 2">
    <name type="scientific">Auriscalpium vulgare</name>
    <dbReference type="NCBI Taxonomy" id="40419"/>
    <lineage>
        <taxon>Eukaryota</taxon>
        <taxon>Fungi</taxon>
        <taxon>Dikarya</taxon>
        <taxon>Basidiomycota</taxon>
        <taxon>Agaricomycotina</taxon>
        <taxon>Agaricomycetes</taxon>
        <taxon>Russulales</taxon>
        <taxon>Auriscalpiaceae</taxon>
        <taxon>Auriscalpium</taxon>
    </lineage>
</organism>
<dbReference type="Proteomes" id="UP000814033">
    <property type="component" value="Unassembled WGS sequence"/>
</dbReference>
<reference evidence="1" key="1">
    <citation type="submission" date="2021-02" db="EMBL/GenBank/DDBJ databases">
        <authorList>
            <consortium name="DOE Joint Genome Institute"/>
            <person name="Ahrendt S."/>
            <person name="Looney B.P."/>
            <person name="Miyauchi S."/>
            <person name="Morin E."/>
            <person name="Drula E."/>
            <person name="Courty P.E."/>
            <person name="Chicoki N."/>
            <person name="Fauchery L."/>
            <person name="Kohler A."/>
            <person name="Kuo A."/>
            <person name="Labutti K."/>
            <person name="Pangilinan J."/>
            <person name="Lipzen A."/>
            <person name="Riley R."/>
            <person name="Andreopoulos W."/>
            <person name="He G."/>
            <person name="Johnson J."/>
            <person name="Barry K.W."/>
            <person name="Grigoriev I.V."/>
            <person name="Nagy L."/>
            <person name="Hibbett D."/>
            <person name="Henrissat B."/>
            <person name="Matheny P.B."/>
            <person name="Labbe J."/>
            <person name="Martin F."/>
        </authorList>
    </citation>
    <scope>NUCLEOTIDE SEQUENCE</scope>
    <source>
        <strain evidence="1">FP105234-sp</strain>
    </source>
</reference>
<comment type="caution">
    <text evidence="1">The sequence shown here is derived from an EMBL/GenBank/DDBJ whole genome shotgun (WGS) entry which is preliminary data.</text>
</comment>
<sequence>FFERALKIARDTLNSPKPPKPFVPTAQQRLIKEKNDEIERRLHGPKPLPEALPPADDAEVDDLLAKRGVISRVAREQVTDRDVSRLKPCQWLNDEIINFYGQMILSRSEECVSKKGSDGVNGKRGPKSTVLDVHYFSTFFWPKLLGDGYEKGRLAKWTKKFDIFTKDVILIPANHNNAHWTAAAINFRRKRFESYDSMGMARSVVFKALRQYVDLEHRNKKKKPFDFTGWIDYAPDDTPQQENGFDCGVFTCQFLESTSRGQEVFNFSQHNMSYLRRRMIWEIGHGRLRSDS</sequence>
<reference evidence="1" key="2">
    <citation type="journal article" date="2022" name="New Phytol.">
        <title>Evolutionary transition to the ectomycorrhizal habit in the genomes of a hyperdiverse lineage of mushroom-forming fungi.</title>
        <authorList>
            <person name="Looney B."/>
            <person name="Miyauchi S."/>
            <person name="Morin E."/>
            <person name="Drula E."/>
            <person name="Courty P.E."/>
            <person name="Kohler A."/>
            <person name="Kuo A."/>
            <person name="LaButti K."/>
            <person name="Pangilinan J."/>
            <person name="Lipzen A."/>
            <person name="Riley R."/>
            <person name="Andreopoulos W."/>
            <person name="He G."/>
            <person name="Johnson J."/>
            <person name="Nolan M."/>
            <person name="Tritt A."/>
            <person name="Barry K.W."/>
            <person name="Grigoriev I.V."/>
            <person name="Nagy L.G."/>
            <person name="Hibbett D."/>
            <person name="Henrissat B."/>
            <person name="Matheny P.B."/>
            <person name="Labbe J."/>
            <person name="Martin F.M."/>
        </authorList>
    </citation>
    <scope>NUCLEOTIDE SEQUENCE</scope>
    <source>
        <strain evidence="1">FP105234-sp</strain>
    </source>
</reference>
<evidence type="ECO:0000313" key="2">
    <source>
        <dbReference type="Proteomes" id="UP000814033"/>
    </source>
</evidence>
<keyword evidence="2" id="KW-1185">Reference proteome</keyword>